<protein>
    <submittedName>
        <fullName evidence="2">Uncharacterized protein</fullName>
    </submittedName>
</protein>
<gene>
    <name evidence="2" type="ORF">EGYM00392_LOCUS49779</name>
</gene>
<evidence type="ECO:0000313" key="2">
    <source>
        <dbReference type="EMBL" id="CAD9038617.1"/>
    </source>
</evidence>
<dbReference type="EMBL" id="HBGA01134201">
    <property type="protein sequence ID" value="CAD9038617.1"/>
    <property type="molecule type" value="Transcribed_RNA"/>
</dbReference>
<feature type="region of interest" description="Disordered" evidence="1">
    <location>
        <begin position="89"/>
        <end position="115"/>
    </location>
</feature>
<feature type="compositionally biased region" description="Basic residues" evidence="1">
    <location>
        <begin position="96"/>
        <end position="106"/>
    </location>
</feature>
<organism evidence="2">
    <name type="scientific">Eutreptiella gymnastica</name>
    <dbReference type="NCBI Taxonomy" id="73025"/>
    <lineage>
        <taxon>Eukaryota</taxon>
        <taxon>Discoba</taxon>
        <taxon>Euglenozoa</taxon>
        <taxon>Euglenida</taxon>
        <taxon>Spirocuta</taxon>
        <taxon>Euglenophyceae</taxon>
        <taxon>Eutreptiales</taxon>
        <taxon>Eutreptiaceae</taxon>
        <taxon>Eutreptiella</taxon>
    </lineage>
</organism>
<evidence type="ECO:0000256" key="1">
    <source>
        <dbReference type="SAM" id="MobiDB-lite"/>
    </source>
</evidence>
<sequence>MSWWLALSVQCADALFKIAISSILDPTPVICWVPTDVGQTVVVNQSVLRTLIGHHIGLDDFEFGDPPGLIAGCRVTPVAVGQSKISCTPNQNSRLAHSRHSRHSRHSGQGWRREATMTRAQAEVVGSVGERGCREFVDLAGWSHQQYPFLRANDCIFFTLIVCSARTGKQAGPGVGSVLSCWGPGKTQGGVRAGGAAIEVPVRYGLRIVVDL</sequence>
<dbReference type="AlphaFoldDB" id="A0A7S1JCD4"/>
<name>A0A7S1JCD4_9EUGL</name>
<proteinExistence type="predicted"/>
<accession>A0A7S1JCD4</accession>
<reference evidence="2" key="1">
    <citation type="submission" date="2021-01" db="EMBL/GenBank/DDBJ databases">
        <authorList>
            <person name="Corre E."/>
            <person name="Pelletier E."/>
            <person name="Niang G."/>
            <person name="Scheremetjew M."/>
            <person name="Finn R."/>
            <person name="Kale V."/>
            <person name="Holt S."/>
            <person name="Cochrane G."/>
            <person name="Meng A."/>
            <person name="Brown T."/>
            <person name="Cohen L."/>
        </authorList>
    </citation>
    <scope>NUCLEOTIDE SEQUENCE</scope>
    <source>
        <strain evidence="2">NIES-381</strain>
    </source>
</reference>